<evidence type="ECO:0000313" key="3">
    <source>
        <dbReference type="Proteomes" id="UP000014417"/>
    </source>
</evidence>
<gene>
    <name evidence="2" type="ORF">HMPREF9306_01864</name>
</gene>
<dbReference type="Gene3D" id="3.30.2310.20">
    <property type="entry name" value="RelE-like"/>
    <property type="match status" value="1"/>
</dbReference>
<organism evidence="2 3">
    <name type="scientific">Propionimicrobium lymphophilum ACS-093-V-SCH5</name>
    <dbReference type="NCBI Taxonomy" id="883161"/>
    <lineage>
        <taxon>Bacteria</taxon>
        <taxon>Bacillati</taxon>
        <taxon>Actinomycetota</taxon>
        <taxon>Actinomycetes</taxon>
        <taxon>Propionibacteriales</taxon>
        <taxon>Propionibacteriaceae</taxon>
        <taxon>Propionimicrobium</taxon>
    </lineage>
</organism>
<dbReference type="OrthoDB" id="7030467at2"/>
<accession>S2W1T6</accession>
<dbReference type="HOGENOM" id="CLU_161929_1_0_11"/>
<name>S2W1T6_9ACTN</name>
<keyword evidence="3" id="KW-1185">Reference proteome</keyword>
<proteinExistence type="predicted"/>
<evidence type="ECO:0000313" key="2">
    <source>
        <dbReference type="EMBL" id="EPD32295.1"/>
    </source>
</evidence>
<dbReference type="NCBIfam" id="TIGR02385">
    <property type="entry name" value="RelE_StbE"/>
    <property type="match status" value="1"/>
</dbReference>
<dbReference type="InterPro" id="IPR004386">
    <property type="entry name" value="Toxin_YafQ-like"/>
</dbReference>
<dbReference type="EMBL" id="AGZR01000009">
    <property type="protein sequence ID" value="EPD32295.1"/>
    <property type="molecule type" value="Genomic_DNA"/>
</dbReference>
<dbReference type="Pfam" id="PF15738">
    <property type="entry name" value="YafQ_toxin"/>
    <property type="match status" value="1"/>
</dbReference>
<dbReference type="InterPro" id="IPR007712">
    <property type="entry name" value="RelE/ParE_toxin"/>
</dbReference>
<dbReference type="SUPFAM" id="SSF143011">
    <property type="entry name" value="RelE-like"/>
    <property type="match status" value="1"/>
</dbReference>
<dbReference type="Proteomes" id="UP000014417">
    <property type="component" value="Unassembled WGS sequence"/>
</dbReference>
<dbReference type="STRING" id="883161.HMPREF9306_01864"/>
<dbReference type="RefSeq" id="WP_016456670.1">
    <property type="nucleotide sequence ID" value="NZ_KE150269.1"/>
</dbReference>
<sequence length="100" mass="11692">MIVKFEKQFQADLKKIVRAQPAIKEELQELILVITELGRIPESYDPHLLTNARGNYTGYWGLHLQEGRFDVIAVHYQNDSELIRFIRIGSHQELFQGKQL</sequence>
<evidence type="ECO:0000256" key="1">
    <source>
        <dbReference type="ARBA" id="ARBA00022649"/>
    </source>
</evidence>
<reference evidence="2 3" key="1">
    <citation type="submission" date="2013-04" db="EMBL/GenBank/DDBJ databases">
        <title>The Genome Sequence of Propionimicrobium lymphophilum ACS-093-V-SCH5.</title>
        <authorList>
            <consortium name="The Broad Institute Genomics Platform"/>
            <person name="Earl A."/>
            <person name="Ward D."/>
            <person name="Feldgarden M."/>
            <person name="Gevers D."/>
            <person name="Saerens B."/>
            <person name="Vaneechoutte M."/>
            <person name="Walker B."/>
            <person name="Young S."/>
            <person name="Zeng Q."/>
            <person name="Gargeya S."/>
            <person name="Fitzgerald M."/>
            <person name="Haas B."/>
            <person name="Abouelleil A."/>
            <person name="Allen A.W."/>
            <person name="Alvarado L."/>
            <person name="Arachchi H.M."/>
            <person name="Berlin A.M."/>
            <person name="Chapman S.B."/>
            <person name="Gainer-Dewar J."/>
            <person name="Goldberg J."/>
            <person name="Griggs A."/>
            <person name="Gujja S."/>
            <person name="Hansen M."/>
            <person name="Howarth C."/>
            <person name="Imamovic A."/>
            <person name="Ireland A."/>
            <person name="Larimer J."/>
            <person name="McCowan C."/>
            <person name="Murphy C."/>
            <person name="Pearson M."/>
            <person name="Poon T.W."/>
            <person name="Priest M."/>
            <person name="Roberts A."/>
            <person name="Saif S."/>
            <person name="Shea T."/>
            <person name="Sisk P."/>
            <person name="Sykes S."/>
            <person name="Wortman J."/>
            <person name="Nusbaum C."/>
            <person name="Birren B."/>
        </authorList>
    </citation>
    <scope>NUCLEOTIDE SEQUENCE [LARGE SCALE GENOMIC DNA]</scope>
    <source>
        <strain evidence="2 3">ACS-093-V-SCH5</strain>
    </source>
</reference>
<dbReference type="AlphaFoldDB" id="S2W1T6"/>
<protein>
    <submittedName>
        <fullName evidence="2">RelE/StbE family addiction module toxin</fullName>
    </submittedName>
</protein>
<dbReference type="InterPro" id="IPR035093">
    <property type="entry name" value="RelE/ParE_toxin_dom_sf"/>
</dbReference>
<comment type="caution">
    <text evidence="2">The sequence shown here is derived from an EMBL/GenBank/DDBJ whole genome shotgun (WGS) entry which is preliminary data.</text>
</comment>
<keyword evidence="1" id="KW-1277">Toxin-antitoxin system</keyword>